<gene>
    <name evidence="2" type="ORF">IV203_009274</name>
</gene>
<reference evidence="2" key="1">
    <citation type="journal article" date="2021" name="Sci. Rep.">
        <title>Diploid genomic architecture of Nitzschia inconspicua, an elite biomass production diatom.</title>
        <authorList>
            <person name="Oliver A."/>
            <person name="Podell S."/>
            <person name="Pinowska A."/>
            <person name="Traller J.C."/>
            <person name="Smith S.R."/>
            <person name="McClure R."/>
            <person name="Beliaev A."/>
            <person name="Bohutskyi P."/>
            <person name="Hill E.A."/>
            <person name="Rabines A."/>
            <person name="Zheng H."/>
            <person name="Allen L.Z."/>
            <person name="Kuo A."/>
            <person name="Grigoriev I.V."/>
            <person name="Allen A.E."/>
            <person name="Hazlebeck D."/>
            <person name="Allen E.E."/>
        </authorList>
    </citation>
    <scope>NUCLEOTIDE SEQUENCE</scope>
    <source>
        <strain evidence="2">Hildebrandi</strain>
    </source>
</reference>
<reference evidence="2" key="2">
    <citation type="submission" date="2021-04" db="EMBL/GenBank/DDBJ databases">
        <authorList>
            <person name="Podell S."/>
        </authorList>
    </citation>
    <scope>NUCLEOTIDE SEQUENCE</scope>
    <source>
        <strain evidence="2">Hildebrandi</strain>
    </source>
</reference>
<sequence length="510" mass="56917">MKSQPFTRHQSLRYQDYDVSSNSYSSAGSDFSRNTWSSSNRGLVQIGSFRFANSEQDDLSLGDDPIHRFSVIIHDNTDTDSLAVASSHQIDKLHGLEDPNIAAKQRIGTRVFGKLQQPSQEKKKTSVISSVKKQTMSSLQKPRRVVRHVNEDSFDHFCNAFEGVVCREGVDETVEIVPAKEKKNQPSALSKPIPVAPPKNGVDLVMEERDALDTVFEGVESMACGPREKRTVKKNSENRLSVPQQPDYSMVDNRDVLERVFDGVEIMSCGPDSSHREAFKRFGPIKTKTKSRRSGNSSGYKTDILDHTCESVEFYTCRMDRTKHSFEQDRDLLDKVFGGVESATCSQNTPKRGNRGTRGSAENPIKVPVGMQIVNVKGSEDDMLDSLCNGVEYAVCREEAVGLNQRNKKDLLDHIFEPGCAGSEDGDLSYNENSMVASTECNSISSSRGSEEREEPEMSKQQDGDILDYIFEKVESKTCRTSNDDLSTAETSHDVKRGGTKFWGKSRPKM</sequence>
<feature type="region of interest" description="Disordered" evidence="1">
    <location>
        <begin position="480"/>
        <end position="510"/>
    </location>
</feature>
<feature type="region of interest" description="Disordered" evidence="1">
    <location>
        <begin position="343"/>
        <end position="363"/>
    </location>
</feature>
<feature type="region of interest" description="Disordered" evidence="1">
    <location>
        <begin position="439"/>
        <end position="465"/>
    </location>
</feature>
<dbReference type="AlphaFoldDB" id="A0A9K3L0D1"/>
<evidence type="ECO:0000256" key="1">
    <source>
        <dbReference type="SAM" id="MobiDB-lite"/>
    </source>
</evidence>
<accession>A0A9K3L0D1</accession>
<name>A0A9K3L0D1_9STRA</name>
<organism evidence="2 3">
    <name type="scientific">Nitzschia inconspicua</name>
    <dbReference type="NCBI Taxonomy" id="303405"/>
    <lineage>
        <taxon>Eukaryota</taxon>
        <taxon>Sar</taxon>
        <taxon>Stramenopiles</taxon>
        <taxon>Ochrophyta</taxon>
        <taxon>Bacillariophyta</taxon>
        <taxon>Bacillariophyceae</taxon>
        <taxon>Bacillariophycidae</taxon>
        <taxon>Bacillariales</taxon>
        <taxon>Bacillariaceae</taxon>
        <taxon>Nitzschia</taxon>
    </lineage>
</organism>
<protein>
    <submittedName>
        <fullName evidence="2">Uncharacterized protein</fullName>
    </submittedName>
</protein>
<dbReference type="Proteomes" id="UP000693970">
    <property type="component" value="Unassembled WGS sequence"/>
</dbReference>
<comment type="caution">
    <text evidence="2">The sequence shown here is derived from an EMBL/GenBank/DDBJ whole genome shotgun (WGS) entry which is preliminary data.</text>
</comment>
<evidence type="ECO:0000313" key="2">
    <source>
        <dbReference type="EMBL" id="KAG7353225.1"/>
    </source>
</evidence>
<keyword evidence="3" id="KW-1185">Reference proteome</keyword>
<dbReference type="EMBL" id="JAGRRH010000017">
    <property type="protein sequence ID" value="KAG7353225.1"/>
    <property type="molecule type" value="Genomic_DNA"/>
</dbReference>
<proteinExistence type="predicted"/>
<feature type="compositionally biased region" description="Polar residues" evidence="1">
    <location>
        <begin position="480"/>
        <end position="490"/>
    </location>
</feature>
<evidence type="ECO:0000313" key="3">
    <source>
        <dbReference type="Proteomes" id="UP000693970"/>
    </source>
</evidence>